<reference evidence="3 4" key="1">
    <citation type="submission" date="2019-03" db="EMBL/GenBank/DDBJ databases">
        <title>Genomic Encyclopedia of Type Strains, Phase IV (KMG-IV): sequencing the most valuable type-strain genomes for metagenomic binning, comparative biology and taxonomic classification.</title>
        <authorList>
            <person name="Goeker M."/>
        </authorList>
    </citation>
    <scope>NUCLEOTIDE SEQUENCE [LARGE SCALE GENOMIC DNA]</scope>
    <source>
        <strain evidence="3 4">DSM 103792</strain>
    </source>
</reference>
<organism evidence="3 4">
    <name type="scientific">Permianibacter aggregans</name>
    <dbReference type="NCBI Taxonomy" id="1510150"/>
    <lineage>
        <taxon>Bacteria</taxon>
        <taxon>Pseudomonadati</taxon>
        <taxon>Pseudomonadota</taxon>
        <taxon>Gammaproteobacteria</taxon>
        <taxon>Pseudomonadales</taxon>
        <taxon>Pseudomonadaceae</taxon>
        <taxon>Permianibacter</taxon>
    </lineage>
</organism>
<dbReference type="Proteomes" id="UP000295375">
    <property type="component" value="Unassembled WGS sequence"/>
</dbReference>
<dbReference type="AlphaFoldDB" id="A0A4R6UEL5"/>
<dbReference type="EMBL" id="SNYM01000023">
    <property type="protein sequence ID" value="TDQ44602.1"/>
    <property type="molecule type" value="Genomic_DNA"/>
</dbReference>
<evidence type="ECO:0008006" key="5">
    <source>
        <dbReference type="Google" id="ProtNLM"/>
    </source>
</evidence>
<evidence type="ECO:0000313" key="3">
    <source>
        <dbReference type="EMBL" id="TDQ44602.1"/>
    </source>
</evidence>
<dbReference type="RefSeq" id="WP_133593043.1">
    <property type="nucleotide sequence ID" value="NZ_CP037953.1"/>
</dbReference>
<name>A0A4R6UEL5_9GAMM</name>
<protein>
    <recommendedName>
        <fullName evidence="5">Flagellar assembly T-like protein</fullName>
    </recommendedName>
</protein>
<proteinExistence type="predicted"/>
<sequence length="344" mass="40298">MLRILALLLLPLAPAFAEQHPFEPIRQQEWPLWAQAFWPQQTQQRIPVYLHIENRSRLETDNHLIRDADGLDDIETGAVPLAYLDWWLEQTLDQTGLFVRSSNPDERYRIDIMLIEYQPLYTAEGEGGFWRDSESTFNRWYEDWQPGLRTQVGFNVQWHDRQRAEQRQFSSFLEARPCERFRGAASLPDGHHPEFAEHYRRSLIGQTTTALMHRVVYWLQRQHPEREQFHAIEALRDGRVEWRIAEPTQKVGEVVEIFHREDPERLLGSAQIIRVQQQRVQAYPLTLTPGSLTVGDLIKSYQPRTALPVFPARIIERNSCPAEEPQIEQENEVSEPTEPLAALP</sequence>
<feature type="signal peptide" evidence="2">
    <location>
        <begin position="1"/>
        <end position="17"/>
    </location>
</feature>
<gene>
    <name evidence="3" type="ORF">EV696_1234</name>
</gene>
<feature type="chain" id="PRO_5020877484" description="Flagellar assembly T-like protein" evidence="2">
    <location>
        <begin position="18"/>
        <end position="344"/>
    </location>
</feature>
<feature type="compositionally biased region" description="Acidic residues" evidence="1">
    <location>
        <begin position="325"/>
        <end position="335"/>
    </location>
</feature>
<evidence type="ECO:0000256" key="1">
    <source>
        <dbReference type="SAM" id="MobiDB-lite"/>
    </source>
</evidence>
<comment type="caution">
    <text evidence="3">The sequence shown here is derived from an EMBL/GenBank/DDBJ whole genome shotgun (WGS) entry which is preliminary data.</text>
</comment>
<keyword evidence="4" id="KW-1185">Reference proteome</keyword>
<accession>A0A4R6UEL5</accession>
<keyword evidence="2" id="KW-0732">Signal</keyword>
<feature type="region of interest" description="Disordered" evidence="1">
    <location>
        <begin position="321"/>
        <end position="344"/>
    </location>
</feature>
<evidence type="ECO:0000313" key="4">
    <source>
        <dbReference type="Proteomes" id="UP000295375"/>
    </source>
</evidence>
<evidence type="ECO:0000256" key="2">
    <source>
        <dbReference type="SAM" id="SignalP"/>
    </source>
</evidence>